<sequence>MSKDDELIVKETIILDKPSDWSKWIFLRKRTADTNNIWDYCNPDLTADTVKKIDDEKPEKLTLRSFKKVVAAPAASGTTQGSGTTQPSGTAQAESLPDILPHELDKSEREDYTFWHIFYATELAAWQQKEKALRNLTREVARTIASRHIPVIEDDETPYAQLTSLKKQFCMSVAERKYELLERYEKIKKVPQRQKMDTWYDSYLTILRDMIKLNLPEVQDYRAQQDFLRVIKGIDEGYVTHEAQAITRAEMNETPYKGPVELVENYRRFRRTMHPVASTLGTYAALGQSTSSNAPQQKRSLTCLCGDKYLF</sequence>
<dbReference type="Proteomes" id="UP000799444">
    <property type="component" value="Unassembled WGS sequence"/>
</dbReference>
<dbReference type="AlphaFoldDB" id="A0A9P4V6X9"/>
<accession>A0A9P4V6X9</accession>
<evidence type="ECO:0000256" key="1">
    <source>
        <dbReference type="SAM" id="MobiDB-lite"/>
    </source>
</evidence>
<keyword evidence="3" id="KW-1185">Reference proteome</keyword>
<reference evidence="2" key="1">
    <citation type="journal article" date="2020" name="Stud. Mycol.">
        <title>101 Dothideomycetes genomes: a test case for predicting lifestyles and emergence of pathogens.</title>
        <authorList>
            <person name="Haridas S."/>
            <person name="Albert R."/>
            <person name="Binder M."/>
            <person name="Bloem J."/>
            <person name="Labutti K."/>
            <person name="Salamov A."/>
            <person name="Andreopoulos B."/>
            <person name="Baker S."/>
            <person name="Barry K."/>
            <person name="Bills G."/>
            <person name="Bluhm B."/>
            <person name="Cannon C."/>
            <person name="Castanera R."/>
            <person name="Culley D."/>
            <person name="Daum C."/>
            <person name="Ezra D."/>
            <person name="Gonzalez J."/>
            <person name="Henrissat B."/>
            <person name="Kuo A."/>
            <person name="Liang C."/>
            <person name="Lipzen A."/>
            <person name="Lutzoni F."/>
            <person name="Magnuson J."/>
            <person name="Mondo S."/>
            <person name="Nolan M."/>
            <person name="Ohm R."/>
            <person name="Pangilinan J."/>
            <person name="Park H.-J."/>
            <person name="Ramirez L."/>
            <person name="Alfaro M."/>
            <person name="Sun H."/>
            <person name="Tritt A."/>
            <person name="Yoshinaga Y."/>
            <person name="Zwiers L.-H."/>
            <person name="Turgeon B."/>
            <person name="Goodwin S."/>
            <person name="Spatafora J."/>
            <person name="Crous P."/>
            <person name="Grigoriev I."/>
        </authorList>
    </citation>
    <scope>NUCLEOTIDE SEQUENCE</scope>
    <source>
        <strain evidence="2">CBS 125425</strain>
    </source>
</reference>
<dbReference type="EMBL" id="ML996106">
    <property type="protein sequence ID" value="KAF2738946.1"/>
    <property type="molecule type" value="Genomic_DNA"/>
</dbReference>
<organism evidence="2 3">
    <name type="scientific">Polyplosphaeria fusca</name>
    <dbReference type="NCBI Taxonomy" id="682080"/>
    <lineage>
        <taxon>Eukaryota</taxon>
        <taxon>Fungi</taxon>
        <taxon>Dikarya</taxon>
        <taxon>Ascomycota</taxon>
        <taxon>Pezizomycotina</taxon>
        <taxon>Dothideomycetes</taxon>
        <taxon>Pleosporomycetidae</taxon>
        <taxon>Pleosporales</taxon>
        <taxon>Tetraplosphaeriaceae</taxon>
        <taxon>Polyplosphaeria</taxon>
    </lineage>
</organism>
<evidence type="ECO:0000313" key="2">
    <source>
        <dbReference type="EMBL" id="KAF2738946.1"/>
    </source>
</evidence>
<name>A0A9P4V6X9_9PLEO</name>
<dbReference type="OrthoDB" id="3774940at2759"/>
<feature type="non-terminal residue" evidence="2">
    <location>
        <position position="311"/>
    </location>
</feature>
<proteinExistence type="predicted"/>
<comment type="caution">
    <text evidence="2">The sequence shown here is derived from an EMBL/GenBank/DDBJ whole genome shotgun (WGS) entry which is preliminary data.</text>
</comment>
<gene>
    <name evidence="2" type="ORF">EJ04DRAFT_427945</name>
</gene>
<protein>
    <submittedName>
        <fullName evidence="2">Uncharacterized protein</fullName>
    </submittedName>
</protein>
<feature type="region of interest" description="Disordered" evidence="1">
    <location>
        <begin position="74"/>
        <end position="97"/>
    </location>
</feature>
<evidence type="ECO:0000313" key="3">
    <source>
        <dbReference type="Proteomes" id="UP000799444"/>
    </source>
</evidence>
<feature type="compositionally biased region" description="Low complexity" evidence="1">
    <location>
        <begin position="74"/>
        <end position="92"/>
    </location>
</feature>